<keyword evidence="3" id="KW-1185">Reference proteome</keyword>
<dbReference type="Proteomes" id="UP000095767">
    <property type="component" value="Unassembled WGS sequence"/>
</dbReference>
<evidence type="ECO:0000256" key="1">
    <source>
        <dbReference type="SAM" id="MobiDB-lite"/>
    </source>
</evidence>
<feature type="non-terminal residue" evidence="2">
    <location>
        <position position="1"/>
    </location>
</feature>
<sequence>DHKNDAEFLNKPLEHFAEMAMIFDNSMAIKNYAKGLSDPLGTEHGGDNEEGVEARVNDGLSTPDENGASSPVSKPKKARQWTSKKKVSLVY</sequence>
<name>A0A1E5UV98_9POAL</name>
<protein>
    <submittedName>
        <fullName evidence="2">Uncharacterized protein</fullName>
    </submittedName>
</protein>
<comment type="caution">
    <text evidence="2">The sequence shown here is derived from an EMBL/GenBank/DDBJ whole genome shotgun (WGS) entry which is preliminary data.</text>
</comment>
<dbReference type="AlphaFoldDB" id="A0A1E5UV98"/>
<feature type="compositionally biased region" description="Basic and acidic residues" evidence="1">
    <location>
        <begin position="44"/>
        <end position="56"/>
    </location>
</feature>
<feature type="compositionally biased region" description="Basic residues" evidence="1">
    <location>
        <begin position="74"/>
        <end position="91"/>
    </location>
</feature>
<dbReference type="OrthoDB" id="649833at2759"/>
<organism evidence="2 3">
    <name type="scientific">Dichanthelium oligosanthes</name>
    <dbReference type="NCBI Taxonomy" id="888268"/>
    <lineage>
        <taxon>Eukaryota</taxon>
        <taxon>Viridiplantae</taxon>
        <taxon>Streptophyta</taxon>
        <taxon>Embryophyta</taxon>
        <taxon>Tracheophyta</taxon>
        <taxon>Spermatophyta</taxon>
        <taxon>Magnoliopsida</taxon>
        <taxon>Liliopsida</taxon>
        <taxon>Poales</taxon>
        <taxon>Poaceae</taxon>
        <taxon>PACMAD clade</taxon>
        <taxon>Panicoideae</taxon>
        <taxon>Panicodae</taxon>
        <taxon>Paniceae</taxon>
        <taxon>Dichantheliinae</taxon>
        <taxon>Dichanthelium</taxon>
    </lineage>
</organism>
<reference evidence="2 3" key="1">
    <citation type="submission" date="2016-09" db="EMBL/GenBank/DDBJ databases">
        <title>The draft genome of Dichanthelium oligosanthes: A C3 panicoid grass species.</title>
        <authorList>
            <person name="Studer A.J."/>
            <person name="Schnable J.C."/>
            <person name="Brutnell T.P."/>
        </authorList>
    </citation>
    <scope>NUCLEOTIDE SEQUENCE [LARGE SCALE GENOMIC DNA]</scope>
    <source>
        <strain evidence="3">cv. Kellogg 1175</strain>
        <tissue evidence="2">Leaf</tissue>
    </source>
</reference>
<evidence type="ECO:0000313" key="3">
    <source>
        <dbReference type="Proteomes" id="UP000095767"/>
    </source>
</evidence>
<proteinExistence type="predicted"/>
<feature type="compositionally biased region" description="Polar residues" evidence="1">
    <location>
        <begin position="59"/>
        <end position="72"/>
    </location>
</feature>
<accession>A0A1E5UV98</accession>
<evidence type="ECO:0000313" key="2">
    <source>
        <dbReference type="EMBL" id="OEL16862.1"/>
    </source>
</evidence>
<dbReference type="EMBL" id="LWDX02061773">
    <property type="protein sequence ID" value="OEL16862.1"/>
    <property type="molecule type" value="Genomic_DNA"/>
</dbReference>
<gene>
    <name evidence="2" type="ORF">BAE44_0022118</name>
</gene>
<feature type="region of interest" description="Disordered" evidence="1">
    <location>
        <begin position="35"/>
        <end position="91"/>
    </location>
</feature>